<dbReference type="HOGENOM" id="CLU_2670623_0_0_1"/>
<evidence type="ECO:0000313" key="2">
    <source>
        <dbReference type="EMBL" id="EGX47413.1"/>
    </source>
</evidence>
<dbReference type="InParanoid" id="G1XHM5"/>
<reference evidence="2 3" key="1">
    <citation type="journal article" date="2011" name="PLoS Pathog.">
        <title>Genomic and proteomic analyses of the fungus Arthrobotrys oligospora provide insights into nematode-trap formation.</title>
        <authorList>
            <person name="Yang J."/>
            <person name="Wang L."/>
            <person name="Ji X."/>
            <person name="Feng Y."/>
            <person name="Li X."/>
            <person name="Zou C."/>
            <person name="Xu J."/>
            <person name="Ren Y."/>
            <person name="Mi Q."/>
            <person name="Wu J."/>
            <person name="Liu S."/>
            <person name="Liu Y."/>
            <person name="Huang X."/>
            <person name="Wang H."/>
            <person name="Niu X."/>
            <person name="Li J."/>
            <person name="Liang L."/>
            <person name="Luo Y."/>
            <person name="Ji K."/>
            <person name="Zhou W."/>
            <person name="Yu Z."/>
            <person name="Li G."/>
            <person name="Liu Y."/>
            <person name="Li L."/>
            <person name="Qiao M."/>
            <person name="Feng L."/>
            <person name="Zhang K.-Q."/>
        </authorList>
    </citation>
    <scope>NUCLEOTIDE SEQUENCE [LARGE SCALE GENOMIC DNA]</scope>
    <source>
        <strain evidence="3">ATCC 24927 / CBS 115.81 / DSM 1491</strain>
    </source>
</reference>
<evidence type="ECO:0000313" key="3">
    <source>
        <dbReference type="Proteomes" id="UP000008784"/>
    </source>
</evidence>
<dbReference type="RefSeq" id="XP_011123987.1">
    <property type="nucleotide sequence ID" value="XM_011125685.1"/>
</dbReference>
<sequence length="75" mass="8266">MLSIKRKHVRTLPVPSAVIRLDPAKQLSRITAVEAKFSFRIVSPSQHPRGLPKDQAPRNYASGDTHLVWAAPPSA</sequence>
<dbReference type="AlphaFoldDB" id="G1XHM5"/>
<dbReference type="GeneID" id="22894920"/>
<proteinExistence type="predicted"/>
<accession>G1XHM5</accession>
<evidence type="ECO:0000256" key="1">
    <source>
        <dbReference type="SAM" id="MobiDB-lite"/>
    </source>
</evidence>
<dbReference type="EMBL" id="ADOT01000154">
    <property type="protein sequence ID" value="EGX47413.1"/>
    <property type="molecule type" value="Genomic_DNA"/>
</dbReference>
<comment type="caution">
    <text evidence="2">The sequence shown here is derived from an EMBL/GenBank/DDBJ whole genome shotgun (WGS) entry which is preliminary data.</text>
</comment>
<protein>
    <submittedName>
        <fullName evidence="2">Uncharacterized protein</fullName>
    </submittedName>
</protein>
<organism evidence="2 3">
    <name type="scientific">Arthrobotrys oligospora (strain ATCC 24927 / CBS 115.81 / DSM 1491)</name>
    <name type="common">Nematode-trapping fungus</name>
    <name type="synonym">Didymozoophaga oligospora</name>
    <dbReference type="NCBI Taxonomy" id="756982"/>
    <lineage>
        <taxon>Eukaryota</taxon>
        <taxon>Fungi</taxon>
        <taxon>Dikarya</taxon>
        <taxon>Ascomycota</taxon>
        <taxon>Pezizomycotina</taxon>
        <taxon>Orbiliomycetes</taxon>
        <taxon>Orbiliales</taxon>
        <taxon>Orbiliaceae</taxon>
        <taxon>Orbilia</taxon>
        <taxon>Orbilia oligospora</taxon>
    </lineage>
</organism>
<dbReference type="Proteomes" id="UP000008784">
    <property type="component" value="Unassembled WGS sequence"/>
</dbReference>
<keyword evidence="3" id="KW-1185">Reference proteome</keyword>
<name>G1XHM5_ARTOA</name>
<gene>
    <name evidence="2" type="ORF">AOL_s00083g506</name>
</gene>
<feature type="region of interest" description="Disordered" evidence="1">
    <location>
        <begin position="44"/>
        <end position="75"/>
    </location>
</feature>